<evidence type="ECO:0000313" key="10">
    <source>
        <dbReference type="EMBL" id="EMR03040.1"/>
    </source>
</evidence>
<evidence type="ECO:0000256" key="1">
    <source>
        <dbReference type="ARBA" id="ARBA00022448"/>
    </source>
</evidence>
<organism evidence="10 11">
    <name type="scientific">Cesiribacter andamanensis AMV16</name>
    <dbReference type="NCBI Taxonomy" id="1279009"/>
    <lineage>
        <taxon>Bacteria</taxon>
        <taxon>Pseudomonadati</taxon>
        <taxon>Bacteroidota</taxon>
        <taxon>Cytophagia</taxon>
        <taxon>Cytophagales</taxon>
        <taxon>Cesiribacteraceae</taxon>
        <taxon>Cesiribacter</taxon>
    </lineage>
</organism>
<keyword evidence="8" id="KW-1133">Transmembrane helix</keyword>
<evidence type="ECO:0000313" key="11">
    <source>
        <dbReference type="Proteomes" id="UP000011910"/>
    </source>
</evidence>
<dbReference type="PROSITE" id="PS51007">
    <property type="entry name" value="CYTC"/>
    <property type="match status" value="1"/>
</dbReference>
<proteinExistence type="predicted"/>
<dbReference type="STRING" id="1279009.ADICEAN_01834"/>
<keyword evidence="8" id="KW-0472">Membrane</keyword>
<feature type="domain" description="Cytochrome c" evidence="9">
    <location>
        <begin position="79"/>
        <end position="170"/>
    </location>
</feature>
<feature type="transmembrane region" description="Helical" evidence="8">
    <location>
        <begin position="201"/>
        <end position="227"/>
    </location>
</feature>
<dbReference type="PANTHER" id="PTHR39425:SF1">
    <property type="entry name" value="CYTOCHROME C7-LIKE DOMAIN-CONTAINING PROTEIN"/>
    <property type="match status" value="1"/>
</dbReference>
<dbReference type="InterPro" id="IPR036909">
    <property type="entry name" value="Cyt_c-like_dom_sf"/>
</dbReference>
<evidence type="ECO:0000256" key="5">
    <source>
        <dbReference type="ARBA" id="ARBA00023004"/>
    </source>
</evidence>
<keyword evidence="3 6" id="KW-0479">Metal-binding</keyword>
<evidence type="ECO:0000259" key="9">
    <source>
        <dbReference type="PROSITE" id="PS51007"/>
    </source>
</evidence>
<dbReference type="SUPFAM" id="SSF46626">
    <property type="entry name" value="Cytochrome c"/>
    <property type="match status" value="1"/>
</dbReference>
<protein>
    <submittedName>
        <fullName evidence="10">Cytochrome c, mono-and diheme variant</fullName>
    </submittedName>
</protein>
<gene>
    <name evidence="10" type="ORF">ADICEAN_01834</name>
</gene>
<keyword evidence="11" id="KW-1185">Reference proteome</keyword>
<dbReference type="Gene3D" id="3.90.10.10">
    <property type="entry name" value="Cytochrome C3"/>
    <property type="match status" value="2"/>
</dbReference>
<reference evidence="10 11" key="1">
    <citation type="journal article" date="2013" name="Genome Announc.">
        <title>Draft Genome Sequence of Cesiribacter andamanensis Strain AMV16T, Isolated from a Soil Sample from a Mud Volcano in the Andaman Islands, India.</title>
        <authorList>
            <person name="Shivaji S."/>
            <person name="Ara S."/>
            <person name="Begum Z."/>
            <person name="Srinivas T.N."/>
            <person name="Singh A."/>
            <person name="Kumar Pinnaka A."/>
        </authorList>
    </citation>
    <scope>NUCLEOTIDE SEQUENCE [LARGE SCALE GENOMIC DNA]</scope>
    <source>
        <strain evidence="10 11">AMV16</strain>
    </source>
</reference>
<feature type="region of interest" description="Disordered" evidence="7">
    <location>
        <begin position="171"/>
        <end position="191"/>
    </location>
</feature>
<feature type="transmembrane region" description="Helical" evidence="8">
    <location>
        <begin position="259"/>
        <end position="277"/>
    </location>
</feature>
<dbReference type="RefSeq" id="WP_009195230.1">
    <property type="nucleotide sequence ID" value="NZ_AODQ01000037.1"/>
</dbReference>
<dbReference type="Proteomes" id="UP000011910">
    <property type="component" value="Unassembled WGS sequence"/>
</dbReference>
<dbReference type="Pfam" id="PF02085">
    <property type="entry name" value="Cytochrom_CIII"/>
    <property type="match status" value="1"/>
</dbReference>
<dbReference type="Gene3D" id="1.10.760.10">
    <property type="entry name" value="Cytochrome c-like domain"/>
    <property type="match status" value="1"/>
</dbReference>
<dbReference type="SUPFAM" id="SSF48695">
    <property type="entry name" value="Multiheme cytochromes"/>
    <property type="match status" value="1"/>
</dbReference>
<evidence type="ECO:0000256" key="8">
    <source>
        <dbReference type="SAM" id="Phobius"/>
    </source>
</evidence>
<keyword evidence="4" id="KW-0249">Electron transport</keyword>
<evidence type="ECO:0000256" key="2">
    <source>
        <dbReference type="ARBA" id="ARBA00022617"/>
    </source>
</evidence>
<dbReference type="InterPro" id="IPR009056">
    <property type="entry name" value="Cyt_c-like_dom"/>
</dbReference>
<dbReference type="eggNOG" id="COG2010">
    <property type="taxonomic scope" value="Bacteria"/>
</dbReference>
<dbReference type="GO" id="GO:0009055">
    <property type="term" value="F:electron transfer activity"/>
    <property type="evidence" value="ECO:0007669"/>
    <property type="project" value="InterPro"/>
</dbReference>
<keyword evidence="5 6" id="KW-0408">Iron</keyword>
<evidence type="ECO:0000256" key="4">
    <source>
        <dbReference type="ARBA" id="ARBA00022982"/>
    </source>
</evidence>
<comment type="caution">
    <text evidence="10">The sequence shown here is derived from an EMBL/GenBank/DDBJ whole genome shotgun (WGS) entry which is preliminary data.</text>
</comment>
<feature type="compositionally biased region" description="Polar residues" evidence="7">
    <location>
        <begin position="171"/>
        <end position="183"/>
    </location>
</feature>
<dbReference type="AlphaFoldDB" id="M7NMP2"/>
<dbReference type="Pfam" id="PF00034">
    <property type="entry name" value="Cytochrom_C"/>
    <property type="match status" value="1"/>
</dbReference>
<dbReference type="InterPro" id="IPR020942">
    <property type="entry name" value="Cyt_c_III_dom"/>
</dbReference>
<evidence type="ECO:0000256" key="7">
    <source>
        <dbReference type="SAM" id="MobiDB-lite"/>
    </source>
</evidence>
<dbReference type="InterPro" id="IPR036280">
    <property type="entry name" value="Multihaem_cyt_sf"/>
</dbReference>
<name>M7NMP2_9BACT</name>
<keyword evidence="2 6" id="KW-0349">Heme</keyword>
<keyword evidence="1" id="KW-0813">Transport</keyword>
<dbReference type="EMBL" id="AODQ01000037">
    <property type="protein sequence ID" value="EMR03040.1"/>
    <property type="molecule type" value="Genomic_DNA"/>
</dbReference>
<sequence length="457" mass="49804">MSENHLDMLEESVSKPALLRSGLVLMVAGLLWFGSIPALAQGQSAGAPTQQDVEAAAVPSADAVPATQGDAGGIPTSDEAISAGAALFKNNCQQCHAIEQVVVGPALKNIHTRRPVEWTAAFIRNSQKLIQSGDAYAVNLYNQYNKTQMPSFNFNDEEIMSLLAYIKAESDSPTGTGTNQASPGQGGEGVAPAESAATPGYITAILVVLGIVLVLVLVVLVLVLAVLRRYLNQRTDLDAADREIIDRRMSFRSVVSSKPFLFLVIFIFTAVVFKNVIDGLYQIGVQQGYAPTQPIAFSHKLHAGTYQIDCNYCHTGAYKAKSANIPSVNICMNCHNSIGTDRPEIKKLYAAVENNQPIQWVRIHNLPDLAYFNHAQHTSVGGIECQTCHGPIQEMEVVYQYSKLTMGWCINCHRDTEVKTEGNDYYDKLVQLHNEAEAGGKLRVKDIGGMECSRCHY</sequence>
<accession>M7NMP2</accession>
<dbReference type="GO" id="GO:0046872">
    <property type="term" value="F:metal ion binding"/>
    <property type="evidence" value="ECO:0007669"/>
    <property type="project" value="UniProtKB-KW"/>
</dbReference>
<evidence type="ECO:0000256" key="3">
    <source>
        <dbReference type="ARBA" id="ARBA00022723"/>
    </source>
</evidence>
<keyword evidence="8" id="KW-0812">Transmembrane</keyword>
<evidence type="ECO:0000256" key="6">
    <source>
        <dbReference type="PROSITE-ProRule" id="PRU00433"/>
    </source>
</evidence>
<dbReference type="CDD" id="cd08168">
    <property type="entry name" value="Cytochrom_C3"/>
    <property type="match status" value="1"/>
</dbReference>
<dbReference type="PATRIC" id="fig|1279009.4.peg.1863"/>
<dbReference type="GO" id="GO:0020037">
    <property type="term" value="F:heme binding"/>
    <property type="evidence" value="ECO:0007669"/>
    <property type="project" value="InterPro"/>
</dbReference>
<dbReference type="PANTHER" id="PTHR39425">
    <property type="entry name" value="LIPOPROTEIN CYTOCHROME C"/>
    <property type="match status" value="1"/>
</dbReference>